<comment type="caution">
    <text evidence="2">The sequence shown here is derived from an EMBL/GenBank/DDBJ whole genome shotgun (WGS) entry which is preliminary data.</text>
</comment>
<protein>
    <submittedName>
        <fullName evidence="2">Uncharacterized protein</fullName>
    </submittedName>
</protein>
<dbReference type="AlphaFoldDB" id="A0A6L2L3H0"/>
<evidence type="ECO:0000256" key="1">
    <source>
        <dbReference type="SAM" id="MobiDB-lite"/>
    </source>
</evidence>
<name>A0A6L2L3H0_TANCI</name>
<proteinExistence type="predicted"/>
<feature type="compositionally biased region" description="Basic and acidic residues" evidence="1">
    <location>
        <begin position="134"/>
        <end position="147"/>
    </location>
</feature>
<feature type="region of interest" description="Disordered" evidence="1">
    <location>
        <begin position="124"/>
        <end position="147"/>
    </location>
</feature>
<organism evidence="2">
    <name type="scientific">Tanacetum cinerariifolium</name>
    <name type="common">Dalmatian daisy</name>
    <name type="synonym">Chrysanthemum cinerariifolium</name>
    <dbReference type="NCBI Taxonomy" id="118510"/>
    <lineage>
        <taxon>Eukaryota</taxon>
        <taxon>Viridiplantae</taxon>
        <taxon>Streptophyta</taxon>
        <taxon>Embryophyta</taxon>
        <taxon>Tracheophyta</taxon>
        <taxon>Spermatophyta</taxon>
        <taxon>Magnoliopsida</taxon>
        <taxon>eudicotyledons</taxon>
        <taxon>Gunneridae</taxon>
        <taxon>Pentapetalae</taxon>
        <taxon>asterids</taxon>
        <taxon>campanulids</taxon>
        <taxon>Asterales</taxon>
        <taxon>Asteraceae</taxon>
        <taxon>Asteroideae</taxon>
        <taxon>Anthemideae</taxon>
        <taxon>Anthemidinae</taxon>
        <taxon>Tanacetum</taxon>
    </lineage>
</organism>
<dbReference type="EMBL" id="BKCJ010003658">
    <property type="protein sequence ID" value="GEU56413.1"/>
    <property type="molecule type" value="Genomic_DNA"/>
</dbReference>
<evidence type="ECO:0000313" key="2">
    <source>
        <dbReference type="EMBL" id="GEU56413.1"/>
    </source>
</evidence>
<feature type="compositionally biased region" description="Basic and acidic residues" evidence="1">
    <location>
        <begin position="77"/>
        <end position="96"/>
    </location>
</feature>
<feature type="region of interest" description="Disordered" evidence="1">
    <location>
        <begin position="53"/>
        <end position="96"/>
    </location>
</feature>
<accession>A0A6L2L3H0</accession>
<feature type="non-terminal residue" evidence="2">
    <location>
        <position position="1"/>
    </location>
</feature>
<sequence length="147" mass="17005">ATIDADRQLAKKIQAQGREQLSIEERSKLLVELIESRREYFTAKRAKEIRNKLPTKNVEESLKKTQAKVTRGSSKRAGQELEQKSAKKQKLDEQEQAKVFDDDTAWLKRCLEIVPEDDDDVAIEATPLSSKSPTKVDYKIYREEKKR</sequence>
<feature type="compositionally biased region" description="Basic and acidic residues" evidence="1">
    <location>
        <begin position="53"/>
        <end position="63"/>
    </location>
</feature>
<gene>
    <name evidence="2" type="ORF">Tci_028391</name>
</gene>
<reference evidence="2" key="1">
    <citation type="journal article" date="2019" name="Sci. Rep.">
        <title>Draft genome of Tanacetum cinerariifolium, the natural source of mosquito coil.</title>
        <authorList>
            <person name="Yamashiro T."/>
            <person name="Shiraishi A."/>
            <person name="Satake H."/>
            <person name="Nakayama K."/>
        </authorList>
    </citation>
    <scope>NUCLEOTIDE SEQUENCE</scope>
</reference>